<reference evidence="2 3" key="1">
    <citation type="submission" date="2018-08" db="EMBL/GenBank/DDBJ databases">
        <title>Genetic Globetrotter - A new plasmid hitch-hiking vast phylogenetic and geographic distances.</title>
        <authorList>
            <person name="Vollmers J."/>
            <person name="Petersen J."/>
        </authorList>
    </citation>
    <scope>NUCLEOTIDE SEQUENCE [LARGE SCALE GENOMIC DNA]</scope>
    <source>
        <strain evidence="2 3">DSM 26383</strain>
    </source>
</reference>
<sequence length="246" mass="27313">MATDQENEPQAGVSQPETAAAAGPRLRDCPDWYYLLREFETLYRQGSAGGSRSIRSHRKRVREAVSAVLESNPEMAMRAPETKPVTAHLGRALDIGERGVMQGLARALSRVSDQLTWEYGYEKVSPSLARKYAYCEVMGPNGPVQTGRLIIGFVLFAPNTTYPQHSHVEIEESYVSVAGAWSENDAAVYAPGSLILNRAGDEHRITTGEQQPCLLAYAWSGPETRLRLPEMKLTPPRQQKARREGR</sequence>
<evidence type="ECO:0000256" key="1">
    <source>
        <dbReference type="SAM" id="MobiDB-lite"/>
    </source>
</evidence>
<dbReference type="Proteomes" id="UP000325785">
    <property type="component" value="Chromosome"/>
</dbReference>
<dbReference type="KEGG" id="rid:RIdsm_03057"/>
<keyword evidence="2" id="KW-0456">Lyase</keyword>
<dbReference type="InterPro" id="IPR014710">
    <property type="entry name" value="RmlC-like_jellyroll"/>
</dbReference>
<dbReference type="AlphaFoldDB" id="A0A5P3AG68"/>
<name>A0A5P3AG68_9RHOB</name>
<dbReference type="OrthoDB" id="9083851at2"/>
<protein>
    <submittedName>
        <fullName evidence="2">Dimethlysulfonioproprionate lyase DddL</fullName>
        <ecNumber evidence="2">4.4.1.3</ecNumber>
    </submittedName>
</protein>
<evidence type="ECO:0000313" key="2">
    <source>
        <dbReference type="EMBL" id="QEW27245.1"/>
    </source>
</evidence>
<feature type="region of interest" description="Disordered" evidence="1">
    <location>
        <begin position="1"/>
        <end position="23"/>
    </location>
</feature>
<dbReference type="GO" id="GO:0047869">
    <property type="term" value="F:dimethylpropiothetin dethiomethylase activity"/>
    <property type="evidence" value="ECO:0007669"/>
    <property type="project" value="UniProtKB-EC"/>
</dbReference>
<dbReference type="InterPro" id="IPR011051">
    <property type="entry name" value="RmlC_Cupin_sf"/>
</dbReference>
<dbReference type="Gene3D" id="2.60.120.10">
    <property type="entry name" value="Jelly Rolls"/>
    <property type="match status" value="1"/>
</dbReference>
<dbReference type="Pfam" id="PF16867">
    <property type="entry name" value="DMSP_lyase"/>
    <property type="match status" value="1"/>
</dbReference>
<dbReference type="EC" id="4.4.1.3" evidence="2"/>
<dbReference type="RefSeq" id="WP_082647376.1">
    <property type="nucleotide sequence ID" value="NZ_CP031598.1"/>
</dbReference>
<dbReference type="SUPFAM" id="SSF51182">
    <property type="entry name" value="RmlC-like cupins"/>
    <property type="match status" value="1"/>
</dbReference>
<dbReference type="EMBL" id="CP031598">
    <property type="protein sequence ID" value="QEW27245.1"/>
    <property type="molecule type" value="Genomic_DNA"/>
</dbReference>
<proteinExistence type="predicted"/>
<organism evidence="2 3">
    <name type="scientific">Roseovarius indicus</name>
    <dbReference type="NCBI Taxonomy" id="540747"/>
    <lineage>
        <taxon>Bacteria</taxon>
        <taxon>Pseudomonadati</taxon>
        <taxon>Pseudomonadota</taxon>
        <taxon>Alphaproteobacteria</taxon>
        <taxon>Rhodobacterales</taxon>
        <taxon>Roseobacteraceae</taxon>
        <taxon>Roseovarius</taxon>
    </lineage>
</organism>
<accession>A0A5P3AG68</accession>
<evidence type="ECO:0000313" key="3">
    <source>
        <dbReference type="Proteomes" id="UP000325785"/>
    </source>
</evidence>
<dbReference type="InterPro" id="IPR031723">
    <property type="entry name" value="DMSP_lyase"/>
</dbReference>
<gene>
    <name evidence="2" type="primary">dddL</name>
    <name evidence="2" type="ORF">RIdsm_03057</name>
</gene>